<keyword evidence="2" id="KW-1185">Reference proteome</keyword>
<dbReference type="EMBL" id="QAYG01000002">
    <property type="protein sequence ID" value="PTW61434.1"/>
    <property type="molecule type" value="Genomic_DNA"/>
</dbReference>
<name>A0A2T5VCG8_9HYPH</name>
<protein>
    <submittedName>
        <fullName evidence="1">Uncharacterized protein DUF1799</fullName>
    </submittedName>
</protein>
<gene>
    <name evidence="1" type="ORF">C8N35_102143</name>
</gene>
<dbReference type="InterPro" id="IPR014915">
    <property type="entry name" value="Phage_TLS_TfmB"/>
</dbReference>
<dbReference type="Proteomes" id="UP000244081">
    <property type="component" value="Unassembled WGS sequence"/>
</dbReference>
<dbReference type="RefSeq" id="WP_107989296.1">
    <property type="nucleotide sequence ID" value="NZ_QAYG01000002.1"/>
</dbReference>
<dbReference type="AlphaFoldDB" id="A0A2T5VCG8"/>
<organism evidence="1 2">
    <name type="scientific">Breoghania corrubedonensis</name>
    <dbReference type="NCBI Taxonomy" id="665038"/>
    <lineage>
        <taxon>Bacteria</taxon>
        <taxon>Pseudomonadati</taxon>
        <taxon>Pseudomonadota</taxon>
        <taxon>Alphaproteobacteria</taxon>
        <taxon>Hyphomicrobiales</taxon>
        <taxon>Stappiaceae</taxon>
        <taxon>Breoghania</taxon>
    </lineage>
</organism>
<evidence type="ECO:0000313" key="2">
    <source>
        <dbReference type="Proteomes" id="UP000244081"/>
    </source>
</evidence>
<sequence>MQGEFAALGVMVAATEDTSRPIEVWSPHWEGFTLFLDLSTQWRATASPAGLIWLGLDYGAAEVVMRARGGRLDADLLSLLRDLEQAALPVLNQGD</sequence>
<accession>A0A2T5VCG8</accession>
<evidence type="ECO:0000313" key="1">
    <source>
        <dbReference type="EMBL" id="PTW61434.1"/>
    </source>
</evidence>
<reference evidence="1 2" key="1">
    <citation type="submission" date="2018-04" db="EMBL/GenBank/DDBJ databases">
        <title>Genomic Encyclopedia of Archaeal and Bacterial Type Strains, Phase II (KMG-II): from individual species to whole genera.</title>
        <authorList>
            <person name="Goeker M."/>
        </authorList>
    </citation>
    <scope>NUCLEOTIDE SEQUENCE [LARGE SCALE GENOMIC DNA]</scope>
    <source>
        <strain evidence="1 2">DSM 23382</strain>
    </source>
</reference>
<dbReference type="OrthoDB" id="7691032at2"/>
<dbReference type="Pfam" id="PF08809">
    <property type="entry name" value="DUF1799"/>
    <property type="match status" value="1"/>
</dbReference>
<proteinExistence type="predicted"/>
<comment type="caution">
    <text evidence="1">The sequence shown here is derived from an EMBL/GenBank/DDBJ whole genome shotgun (WGS) entry which is preliminary data.</text>
</comment>